<feature type="transmembrane region" description="Helical" evidence="7">
    <location>
        <begin position="128"/>
        <end position="147"/>
    </location>
</feature>
<dbReference type="GO" id="GO:0009267">
    <property type="term" value="P:cellular response to starvation"/>
    <property type="evidence" value="ECO:0007669"/>
    <property type="project" value="InterPro"/>
</dbReference>
<reference evidence="9" key="1">
    <citation type="submission" date="2017-02" db="EMBL/GenBank/DDBJ databases">
        <title>Delving into the versatile metabolic prowess of the omnipresent phylum Bacteroidetes.</title>
        <authorList>
            <person name="Nobu M.K."/>
            <person name="Mei R."/>
            <person name="Narihiro T."/>
            <person name="Kuroda K."/>
            <person name="Liu W.-T."/>
        </authorList>
    </citation>
    <scope>NUCLEOTIDE SEQUENCE</scope>
    <source>
        <strain evidence="9">ADurb.Bin417</strain>
    </source>
</reference>
<feature type="transmembrane region" description="Helical" evidence="7">
    <location>
        <begin position="216"/>
        <end position="237"/>
    </location>
</feature>
<evidence type="ECO:0000256" key="6">
    <source>
        <dbReference type="ARBA" id="ARBA00023136"/>
    </source>
</evidence>
<dbReference type="PANTHER" id="PTHR30252">
    <property type="entry name" value="INNER MEMBRANE PEPTIDE TRANSPORTER"/>
    <property type="match status" value="1"/>
</dbReference>
<sequence length="585" mass="62664">MNLWLVILLTALLFHLAHRLYSRGLARVLGEEPERPTPAVTRNDGYDYVPSKTLVVFAHHFASIAGAGPIIGPTLALLYGFVPVYLWIIIGGIFIGAAHDFSAVFISLRNQGRSIAEIARGQLGNTGYFLFVLFAIMVLTLVNAAFLNLSVTALTSQAPLAAFGLGPGQHLLRVIQDSGGQIYGFIGGIASTSVIFITLLAPLVGWLLYRRGLNPVAGSFLALAICLAAVAFGLAYPVSVPPAWWRVILTIYVFAAAGIPVWLLLQPRDFTNVQILYLGIGLMLMGILAAGFQGAPMAVPAFNVQAAQAKPALGQLWPFLFITVACGAISGFHALVAGGTTAKQLSREGAARTVGFDAMLLESIMAVAVIITLSCGLDFSHYQAVVFPAPESGLQSNPILAFALALGGLLNRGFGMPTAVGTIFGILMLEGFIITTLDTSIRLQRYLFEEVWGIIFQKPAGWLKSYYFNAGLAALVMFLLARGNAYTIIWPVFGAANQLLAALTLITVSVWLTRRGRGRALFLVPAIFMLVTTIAALWLTLVRKFLPGRNYPLIAAALFLMLLAVCVAGLAAGRLIRKEPADSRT</sequence>
<dbReference type="PANTHER" id="PTHR30252:SF0">
    <property type="entry name" value="PEPTIDE TRANSPORTER CSTA"/>
    <property type="match status" value="1"/>
</dbReference>
<evidence type="ECO:0000259" key="8">
    <source>
        <dbReference type="Pfam" id="PF02554"/>
    </source>
</evidence>
<protein>
    <submittedName>
        <fullName evidence="9">Carbon starvation protein A</fullName>
    </submittedName>
</protein>
<feature type="transmembrane region" description="Helical" evidence="7">
    <location>
        <begin position="316"/>
        <end position="337"/>
    </location>
</feature>
<keyword evidence="4 7" id="KW-0812">Transmembrane</keyword>
<proteinExistence type="inferred from homology"/>
<comment type="subcellular location">
    <subcellularLocation>
        <location evidence="1">Cell membrane</location>
        <topology evidence="1">Multi-pass membrane protein</topology>
    </subcellularLocation>
</comment>
<keyword evidence="6 7" id="KW-0472">Membrane</keyword>
<comment type="similarity">
    <text evidence="2">Belongs to the peptide transporter carbon starvation (CstA) (TC 2.A.114) family.</text>
</comment>
<feature type="transmembrane region" description="Helical" evidence="7">
    <location>
        <begin position="466"/>
        <end position="482"/>
    </location>
</feature>
<keyword evidence="3" id="KW-1003">Cell membrane</keyword>
<accession>A0A1V5MEV4</accession>
<dbReference type="EMBL" id="MWAK01000158">
    <property type="protein sequence ID" value="OPZ91655.1"/>
    <property type="molecule type" value="Genomic_DNA"/>
</dbReference>
<feature type="transmembrane region" description="Helical" evidence="7">
    <location>
        <begin position="358"/>
        <end position="379"/>
    </location>
</feature>
<evidence type="ECO:0000256" key="4">
    <source>
        <dbReference type="ARBA" id="ARBA00022692"/>
    </source>
</evidence>
<feature type="transmembrane region" description="Helical" evidence="7">
    <location>
        <begin position="414"/>
        <end position="437"/>
    </location>
</feature>
<dbReference type="GO" id="GO:0005886">
    <property type="term" value="C:plasma membrane"/>
    <property type="evidence" value="ECO:0007669"/>
    <property type="project" value="UniProtKB-SubCell"/>
</dbReference>
<evidence type="ECO:0000256" key="5">
    <source>
        <dbReference type="ARBA" id="ARBA00022989"/>
    </source>
</evidence>
<feature type="transmembrane region" description="Helical" evidence="7">
    <location>
        <begin position="243"/>
        <end position="263"/>
    </location>
</feature>
<dbReference type="InterPro" id="IPR051605">
    <property type="entry name" value="CstA"/>
</dbReference>
<dbReference type="Pfam" id="PF02554">
    <property type="entry name" value="CstA"/>
    <property type="match status" value="2"/>
</dbReference>
<name>A0A1V5MEV4_UNCT6</name>
<evidence type="ECO:0000256" key="2">
    <source>
        <dbReference type="ARBA" id="ARBA00007755"/>
    </source>
</evidence>
<feature type="transmembrane region" description="Helical" evidence="7">
    <location>
        <begin position="488"/>
        <end position="513"/>
    </location>
</feature>
<dbReference type="Proteomes" id="UP000485484">
    <property type="component" value="Unassembled WGS sequence"/>
</dbReference>
<dbReference type="AlphaFoldDB" id="A0A1V5MEV4"/>
<dbReference type="InterPro" id="IPR003706">
    <property type="entry name" value="CstA_N"/>
</dbReference>
<keyword evidence="5 7" id="KW-1133">Transmembrane helix</keyword>
<organism evidence="9">
    <name type="scientific">candidate division TA06 bacterium ADurb.Bin417</name>
    <dbReference type="NCBI Taxonomy" id="1852828"/>
    <lineage>
        <taxon>Bacteria</taxon>
        <taxon>Bacteria division TA06</taxon>
    </lineage>
</organism>
<evidence type="ECO:0000256" key="7">
    <source>
        <dbReference type="SAM" id="Phobius"/>
    </source>
</evidence>
<feature type="transmembrane region" description="Helical" evidence="7">
    <location>
        <begin position="520"/>
        <end position="541"/>
    </location>
</feature>
<feature type="domain" description="CstA N-terminal" evidence="8">
    <location>
        <begin position="5"/>
        <end position="389"/>
    </location>
</feature>
<feature type="transmembrane region" description="Helical" evidence="7">
    <location>
        <begin position="182"/>
        <end position="209"/>
    </location>
</feature>
<feature type="transmembrane region" description="Helical" evidence="7">
    <location>
        <begin position="275"/>
        <end position="296"/>
    </location>
</feature>
<gene>
    <name evidence="9" type="primary">cstA</name>
    <name evidence="9" type="ORF">BWY73_01035</name>
</gene>
<comment type="caution">
    <text evidence="9">The sequence shown here is derived from an EMBL/GenBank/DDBJ whole genome shotgun (WGS) entry which is preliminary data.</text>
</comment>
<feature type="transmembrane region" description="Helical" evidence="7">
    <location>
        <begin position="553"/>
        <end position="576"/>
    </location>
</feature>
<feature type="domain" description="CstA N-terminal" evidence="8">
    <location>
        <begin position="395"/>
        <end position="536"/>
    </location>
</feature>
<evidence type="ECO:0000256" key="1">
    <source>
        <dbReference type="ARBA" id="ARBA00004651"/>
    </source>
</evidence>
<feature type="transmembrane region" description="Helical" evidence="7">
    <location>
        <begin position="84"/>
        <end position="108"/>
    </location>
</feature>
<evidence type="ECO:0000256" key="3">
    <source>
        <dbReference type="ARBA" id="ARBA00022475"/>
    </source>
</evidence>
<evidence type="ECO:0000313" key="9">
    <source>
        <dbReference type="EMBL" id="OPZ91655.1"/>
    </source>
</evidence>